<reference evidence="2" key="1">
    <citation type="submission" date="2021-06" db="EMBL/GenBank/DDBJ databases">
        <title>Parelaphostrongylus tenuis whole genome reference sequence.</title>
        <authorList>
            <person name="Garwood T.J."/>
            <person name="Larsen P.A."/>
            <person name="Fountain-Jones N.M."/>
            <person name="Garbe J.R."/>
            <person name="Macchietto M.G."/>
            <person name="Kania S.A."/>
            <person name="Gerhold R.W."/>
            <person name="Richards J.E."/>
            <person name="Wolf T.M."/>
        </authorList>
    </citation>
    <scope>NUCLEOTIDE SEQUENCE</scope>
    <source>
        <strain evidence="2">MNPRO001-30</strain>
        <tissue evidence="2">Meninges</tissue>
    </source>
</reference>
<evidence type="ECO:0000313" key="3">
    <source>
        <dbReference type="Proteomes" id="UP001196413"/>
    </source>
</evidence>
<name>A0AAD5QW57_PARTN</name>
<dbReference type="AlphaFoldDB" id="A0AAD5QW57"/>
<gene>
    <name evidence="2" type="ORF">KIN20_024170</name>
</gene>
<dbReference type="EMBL" id="JAHQIW010004880">
    <property type="protein sequence ID" value="KAJ1364149.1"/>
    <property type="molecule type" value="Genomic_DNA"/>
</dbReference>
<sequence length="52" mass="5338">MSFSPATPWLHPCAETRSSQIDPNTAVPPSCSASPGSSAVQNMLSQSSNAGF</sequence>
<accession>A0AAD5QW57</accession>
<protein>
    <submittedName>
        <fullName evidence="2">Uncharacterized protein</fullName>
    </submittedName>
</protein>
<feature type="compositionally biased region" description="Polar residues" evidence="1">
    <location>
        <begin position="40"/>
        <end position="52"/>
    </location>
</feature>
<keyword evidence="3" id="KW-1185">Reference proteome</keyword>
<dbReference type="Proteomes" id="UP001196413">
    <property type="component" value="Unassembled WGS sequence"/>
</dbReference>
<feature type="compositionally biased region" description="Low complexity" evidence="1">
    <location>
        <begin position="27"/>
        <end position="39"/>
    </location>
</feature>
<proteinExistence type="predicted"/>
<organism evidence="2 3">
    <name type="scientific">Parelaphostrongylus tenuis</name>
    <name type="common">Meningeal worm</name>
    <dbReference type="NCBI Taxonomy" id="148309"/>
    <lineage>
        <taxon>Eukaryota</taxon>
        <taxon>Metazoa</taxon>
        <taxon>Ecdysozoa</taxon>
        <taxon>Nematoda</taxon>
        <taxon>Chromadorea</taxon>
        <taxon>Rhabditida</taxon>
        <taxon>Rhabditina</taxon>
        <taxon>Rhabditomorpha</taxon>
        <taxon>Strongyloidea</taxon>
        <taxon>Metastrongylidae</taxon>
        <taxon>Parelaphostrongylus</taxon>
    </lineage>
</organism>
<comment type="caution">
    <text evidence="2">The sequence shown here is derived from an EMBL/GenBank/DDBJ whole genome shotgun (WGS) entry which is preliminary data.</text>
</comment>
<evidence type="ECO:0000313" key="2">
    <source>
        <dbReference type="EMBL" id="KAJ1364149.1"/>
    </source>
</evidence>
<feature type="region of interest" description="Disordered" evidence="1">
    <location>
        <begin position="19"/>
        <end position="52"/>
    </location>
</feature>
<evidence type="ECO:0000256" key="1">
    <source>
        <dbReference type="SAM" id="MobiDB-lite"/>
    </source>
</evidence>